<dbReference type="Pfam" id="PF00391">
    <property type="entry name" value="PEP-utilizers"/>
    <property type="match status" value="1"/>
</dbReference>
<dbReference type="GO" id="GO:0005524">
    <property type="term" value="F:ATP binding"/>
    <property type="evidence" value="ECO:0007669"/>
    <property type="project" value="UniProtKB-KW"/>
</dbReference>
<dbReference type="SUPFAM" id="SSF52009">
    <property type="entry name" value="Phosphohistidine domain"/>
    <property type="match status" value="1"/>
</dbReference>
<reference evidence="5" key="1">
    <citation type="journal article" date="2010" name="Microbiol. Resour. Announc.">
        <title>Comparative genomics of the bacterial genus Listeria: Genome evolution is characterized by limited gene acquisition and limited gene loss.</title>
        <authorList>
            <person name="den Bakker H.C."/>
            <person name="Cummings C.A."/>
            <person name="Ferreira V."/>
            <person name="Vatta P."/>
            <person name="Orsi R.H."/>
            <person name="Degoricija L."/>
            <person name="Barker M."/>
            <person name="Petrauskene O."/>
            <person name="Furtado M.R."/>
            <person name="Wiedmann M."/>
        </authorList>
    </citation>
    <scope>NUCLEOTIDE SEQUENCE [LARGE SCALE GENOMIC DNA]</scope>
    <source>
        <strain evidence="5">FSL N1-067</strain>
    </source>
</reference>
<dbReference type="PANTHER" id="PTHR43030">
    <property type="entry name" value="PHOSPHOENOLPYRUVATE SYNTHASE"/>
    <property type="match status" value="1"/>
</dbReference>
<dbReference type="InterPro" id="IPR006319">
    <property type="entry name" value="PEP_synth"/>
</dbReference>
<evidence type="ECO:0000259" key="4">
    <source>
        <dbReference type="Pfam" id="PF00391"/>
    </source>
</evidence>
<dbReference type="PANTHER" id="PTHR43030:SF1">
    <property type="entry name" value="PHOSPHOENOLPYRUVATE SYNTHASE"/>
    <property type="match status" value="1"/>
</dbReference>
<keyword evidence="3" id="KW-0067">ATP-binding</keyword>
<gene>
    <name evidence="5" type="ORF">NT03LS_1859</name>
</gene>
<keyword evidence="2" id="KW-0547">Nucleotide-binding</keyword>
<evidence type="ECO:0000256" key="3">
    <source>
        <dbReference type="ARBA" id="ARBA00022840"/>
    </source>
</evidence>
<dbReference type="AlphaFoldDB" id="E3ZQV5"/>
<comment type="similarity">
    <text evidence="1">Belongs to the PEP-utilizing enzyme family.</text>
</comment>
<feature type="domain" description="PEP-utilising enzyme mobile" evidence="4">
    <location>
        <begin position="2"/>
        <end position="63"/>
    </location>
</feature>
<dbReference type="InterPro" id="IPR036637">
    <property type="entry name" value="Phosphohistidine_dom_sf"/>
</dbReference>
<dbReference type="PATRIC" id="fig|702453.3.peg.1530"/>
<dbReference type="InterPro" id="IPR008279">
    <property type="entry name" value="PEP-util_enz_mobile_dom"/>
</dbReference>
<accession>E3ZQV5</accession>
<keyword evidence="5" id="KW-0808">Transferase</keyword>
<keyword evidence="5" id="KW-0418">Kinase</keyword>
<dbReference type="HOGENOM" id="CLU_200792_0_0_9"/>
<keyword evidence="5" id="KW-0670">Pyruvate</keyword>
<feature type="non-terminal residue" evidence="5">
    <location>
        <position position="1"/>
    </location>
</feature>
<dbReference type="EMBL" id="ADXJ01000693">
    <property type="protein sequence ID" value="EFR99996.1"/>
    <property type="molecule type" value="Genomic_DNA"/>
</dbReference>
<evidence type="ECO:0000313" key="5">
    <source>
        <dbReference type="EMBL" id="EFR99996.1"/>
    </source>
</evidence>
<name>E3ZQV5_LISSE</name>
<dbReference type="GO" id="GO:0008986">
    <property type="term" value="F:pyruvate, water dikinase activity"/>
    <property type="evidence" value="ECO:0007669"/>
    <property type="project" value="InterPro"/>
</dbReference>
<proteinExistence type="inferred from homology"/>
<dbReference type="Gene3D" id="3.50.30.10">
    <property type="entry name" value="Phosphohistidine domain"/>
    <property type="match status" value="1"/>
</dbReference>
<evidence type="ECO:0000256" key="2">
    <source>
        <dbReference type="ARBA" id="ARBA00022741"/>
    </source>
</evidence>
<organism evidence="5">
    <name type="scientific">Listeria seeligeri FSL N1-067</name>
    <dbReference type="NCBI Taxonomy" id="702453"/>
    <lineage>
        <taxon>Bacteria</taxon>
        <taxon>Bacillati</taxon>
        <taxon>Bacillota</taxon>
        <taxon>Bacilli</taxon>
        <taxon>Bacillales</taxon>
        <taxon>Listeriaceae</taxon>
        <taxon>Listeria</taxon>
    </lineage>
</organism>
<protein>
    <submittedName>
        <fullName evidence="5">Pyruvate kinase</fullName>
    </submittedName>
</protein>
<dbReference type="Proteomes" id="UP000004302">
    <property type="component" value="Chromosome"/>
</dbReference>
<dbReference type="RefSeq" id="WP_003747908.1">
    <property type="nucleotide sequence ID" value="NZ_CM001051.1"/>
</dbReference>
<evidence type="ECO:0000256" key="1">
    <source>
        <dbReference type="ARBA" id="ARBA00007837"/>
    </source>
</evidence>
<comment type="caution">
    <text evidence="5">The sequence shown here is derived from an EMBL/GenBank/DDBJ whole genome shotgun (WGS) entry which is preliminary data.</text>
</comment>
<sequence>KTTDKEILPAFEKSAAVVVEEGGLTSHAAVVGINLGIPVIVGAKDATSLVNDGEIITVDSRQGVVYNGKTATH</sequence>